<dbReference type="EMBL" id="JACJIA010000010">
    <property type="protein sequence ID" value="MBA8954780.1"/>
    <property type="molecule type" value="Genomic_DNA"/>
</dbReference>
<dbReference type="GO" id="GO:0016747">
    <property type="term" value="F:acyltransferase activity, transferring groups other than amino-acyl groups"/>
    <property type="evidence" value="ECO:0007669"/>
    <property type="project" value="InterPro"/>
</dbReference>
<dbReference type="InterPro" id="IPR016181">
    <property type="entry name" value="Acyl_CoA_acyltransferase"/>
</dbReference>
<dbReference type="Gene3D" id="3.40.630.30">
    <property type="match status" value="1"/>
</dbReference>
<dbReference type="InterPro" id="IPR000182">
    <property type="entry name" value="GNAT_dom"/>
</dbReference>
<feature type="domain" description="N-acetyltransferase" evidence="1">
    <location>
        <begin position="21"/>
        <end position="198"/>
    </location>
</feature>
<dbReference type="AlphaFoldDB" id="A0A7W3LV44"/>
<dbReference type="SUPFAM" id="SSF55729">
    <property type="entry name" value="Acyl-CoA N-acyltransferases (Nat)"/>
    <property type="match status" value="1"/>
</dbReference>
<dbReference type="PROSITE" id="PS51186">
    <property type="entry name" value="GNAT"/>
    <property type="match status" value="1"/>
</dbReference>
<gene>
    <name evidence="2" type="ORF">HNR61_006437</name>
</gene>
<evidence type="ECO:0000313" key="3">
    <source>
        <dbReference type="Proteomes" id="UP000572680"/>
    </source>
</evidence>
<comment type="caution">
    <text evidence="2">The sequence shown here is derived from an EMBL/GenBank/DDBJ whole genome shotgun (WGS) entry which is preliminary data.</text>
</comment>
<dbReference type="RefSeq" id="WP_182846829.1">
    <property type="nucleotide sequence ID" value="NZ_BAAALP010000087.1"/>
</dbReference>
<evidence type="ECO:0000313" key="2">
    <source>
        <dbReference type="EMBL" id="MBA8954780.1"/>
    </source>
</evidence>
<dbReference type="Proteomes" id="UP000572680">
    <property type="component" value="Unassembled WGS sequence"/>
</dbReference>
<accession>A0A7W3LV44</accession>
<evidence type="ECO:0000259" key="1">
    <source>
        <dbReference type="PROSITE" id="PS51186"/>
    </source>
</evidence>
<organism evidence="2 3">
    <name type="scientific">Actinomadura namibiensis</name>
    <dbReference type="NCBI Taxonomy" id="182080"/>
    <lineage>
        <taxon>Bacteria</taxon>
        <taxon>Bacillati</taxon>
        <taxon>Actinomycetota</taxon>
        <taxon>Actinomycetes</taxon>
        <taxon>Streptosporangiales</taxon>
        <taxon>Thermomonosporaceae</taxon>
        <taxon>Actinomadura</taxon>
    </lineage>
</organism>
<keyword evidence="3" id="KW-1185">Reference proteome</keyword>
<reference evidence="2 3" key="1">
    <citation type="submission" date="2020-08" db="EMBL/GenBank/DDBJ databases">
        <title>Genomic Encyclopedia of Type Strains, Phase IV (KMG-IV): sequencing the most valuable type-strain genomes for metagenomic binning, comparative biology and taxonomic classification.</title>
        <authorList>
            <person name="Goeker M."/>
        </authorList>
    </citation>
    <scope>NUCLEOTIDE SEQUENCE [LARGE SCALE GENOMIC DNA]</scope>
    <source>
        <strain evidence="2 3">DSM 44197</strain>
    </source>
</reference>
<sequence length="198" mass="21737">MTELLTDAGPAPASLPNAPALRMERLDGPAAGERLALWVDAYEDVYAHALDLSDHNDPPIGERLERHRGRPGFELVAAFDGERVAGFLYGYTLPEDSLWWEGLTPAPDPEFVREHPGRTVGLCELLVGVPWRRSSVAATLLESFLAHRPEERAAALVTDGNAVVLGRYAAYGFTPVGTMEPYPGWRPHTMIVRSLRPA</sequence>
<proteinExistence type="predicted"/>
<name>A0A7W3LV44_ACTNM</name>
<protein>
    <recommendedName>
        <fullName evidence="1">N-acetyltransferase domain-containing protein</fullName>
    </recommendedName>
</protein>